<evidence type="ECO:0000313" key="4">
    <source>
        <dbReference type="Proteomes" id="UP000306378"/>
    </source>
</evidence>
<dbReference type="Proteomes" id="UP000306378">
    <property type="component" value="Unassembled WGS sequence"/>
</dbReference>
<dbReference type="PROSITE" id="PS51674">
    <property type="entry name" value="4FE4S_WBL"/>
    <property type="match status" value="1"/>
</dbReference>
<proteinExistence type="predicted"/>
<dbReference type="AlphaFoldDB" id="A0A5R8NEI0"/>
<accession>A0A5R8NEI0</accession>
<reference evidence="3 4" key="1">
    <citation type="submission" date="2019-05" db="EMBL/GenBank/DDBJ databases">
        <title>Genomes sequences of two Nocardia cyriacigeorgica environmental isolates, type strains Nocardia asteroides ATCC 19247 and Nocardia cyriacigeorgica DSM 44484.</title>
        <authorList>
            <person name="Vautrin F."/>
            <person name="Bergeron E."/>
            <person name="Dubost A."/>
            <person name="Abrouk D."/>
            <person name="Rodriguez Nava V."/>
            <person name="Pujic P."/>
        </authorList>
    </citation>
    <scope>NUCLEOTIDE SEQUENCE [LARGE SCALE GENOMIC DNA]</scope>
    <source>
        <strain evidence="3 4">EML 446</strain>
    </source>
</reference>
<feature type="compositionally biased region" description="Basic and acidic residues" evidence="1">
    <location>
        <begin position="54"/>
        <end position="76"/>
    </location>
</feature>
<feature type="compositionally biased region" description="Basic and acidic residues" evidence="1">
    <location>
        <begin position="1"/>
        <end position="11"/>
    </location>
</feature>
<evidence type="ECO:0000259" key="2">
    <source>
        <dbReference type="PROSITE" id="PS51674"/>
    </source>
</evidence>
<dbReference type="Pfam" id="PF02467">
    <property type="entry name" value="Whib"/>
    <property type="match status" value="1"/>
</dbReference>
<gene>
    <name evidence="3" type="ORF">FEK34_25585</name>
</gene>
<evidence type="ECO:0000313" key="3">
    <source>
        <dbReference type="EMBL" id="TLF74092.1"/>
    </source>
</evidence>
<organism evidence="3 4">
    <name type="scientific">Nocardia cyriacigeorgica</name>
    <dbReference type="NCBI Taxonomy" id="135487"/>
    <lineage>
        <taxon>Bacteria</taxon>
        <taxon>Bacillati</taxon>
        <taxon>Actinomycetota</taxon>
        <taxon>Actinomycetes</taxon>
        <taxon>Mycobacteriales</taxon>
        <taxon>Nocardiaceae</taxon>
        <taxon>Nocardia</taxon>
    </lineage>
</organism>
<protein>
    <submittedName>
        <fullName evidence="3">WhiB family transcriptional regulator</fullName>
    </submittedName>
</protein>
<dbReference type="InterPro" id="IPR034768">
    <property type="entry name" value="4FE4S_WBL"/>
</dbReference>
<feature type="domain" description="4Fe-4S Wbl-type" evidence="2">
    <location>
        <begin position="60"/>
        <end position="119"/>
    </location>
</feature>
<sequence length="140" mass="15584">MERRPRRRPDPVRPPCPRGGQRLPGPPRAAHRVADAGSWGDRVTTGSVPRPRPGWREDAACRGHRSPEWWHPERPGDPAIDAKTVCSTCAVRVDCGLTAALSNERVGVWAGFRTDSTKERRQLRKWLGLPPTNTGNETKP</sequence>
<feature type="region of interest" description="Disordered" evidence="1">
    <location>
        <begin position="1"/>
        <end position="76"/>
    </location>
</feature>
<dbReference type="EMBL" id="VBUT01000011">
    <property type="protein sequence ID" value="TLF74092.1"/>
    <property type="molecule type" value="Genomic_DNA"/>
</dbReference>
<evidence type="ECO:0000256" key="1">
    <source>
        <dbReference type="SAM" id="MobiDB-lite"/>
    </source>
</evidence>
<name>A0A5R8NEI0_9NOCA</name>
<comment type="caution">
    <text evidence="3">The sequence shown here is derived from an EMBL/GenBank/DDBJ whole genome shotgun (WGS) entry which is preliminary data.</text>
</comment>